<name>A0AAD9YSX2_COLKA</name>
<reference evidence="2" key="1">
    <citation type="submission" date="2023-02" db="EMBL/GenBank/DDBJ databases">
        <title>Colletotrichum kahawae CIFC_Que2 genome sequencing and assembly.</title>
        <authorList>
            <person name="Baroncelli R."/>
        </authorList>
    </citation>
    <scope>NUCLEOTIDE SEQUENCE</scope>
    <source>
        <strain evidence="2">CIFC_Que2</strain>
    </source>
</reference>
<gene>
    <name evidence="2" type="ORF">CKAH01_11773</name>
</gene>
<evidence type="ECO:0000259" key="1">
    <source>
        <dbReference type="Pfam" id="PF06985"/>
    </source>
</evidence>
<dbReference type="EMBL" id="VYYT01000011">
    <property type="protein sequence ID" value="KAK2778528.1"/>
    <property type="molecule type" value="Genomic_DNA"/>
</dbReference>
<keyword evidence="3" id="KW-1185">Reference proteome</keyword>
<accession>A0AAD9YSX2</accession>
<feature type="domain" description="Heterokaryon incompatibility" evidence="1">
    <location>
        <begin position="2"/>
        <end position="148"/>
    </location>
</feature>
<proteinExistence type="predicted"/>
<organism evidence="2 3">
    <name type="scientific">Colletotrichum kahawae</name>
    <name type="common">Coffee berry disease fungus</name>
    <dbReference type="NCBI Taxonomy" id="34407"/>
    <lineage>
        <taxon>Eukaryota</taxon>
        <taxon>Fungi</taxon>
        <taxon>Dikarya</taxon>
        <taxon>Ascomycota</taxon>
        <taxon>Pezizomycotina</taxon>
        <taxon>Sordariomycetes</taxon>
        <taxon>Hypocreomycetidae</taxon>
        <taxon>Glomerellales</taxon>
        <taxon>Glomerellaceae</taxon>
        <taxon>Colletotrichum</taxon>
        <taxon>Colletotrichum gloeosporioides species complex</taxon>
    </lineage>
</organism>
<dbReference type="Proteomes" id="UP001281614">
    <property type="component" value="Unassembled WGS sequence"/>
</dbReference>
<evidence type="ECO:0000313" key="3">
    <source>
        <dbReference type="Proteomes" id="UP001281614"/>
    </source>
</evidence>
<sequence>MTLSYRWGSHPKILLKSSSLESFKSENSIGQLPLTFRDAICVVRHFGIRYLWVDSLCIIQDSVPDWEAEAPMMRYVYGNSTCNLAATASYDPDEGLFRERDPAKIGPHVVESTLTNGSLQKSLIVTVGYWENQINDGVYHKRGWVFQECLLAPRVMYFTKEQLMWECTETHGCEAFPDGVNLRLPTKLDVEKAFENNGAKFVNFDLSSSYAHSGVWMYLVKDYTLTKLTRPDDRLYAFSGIAKLFQEITGYKYLAGLWQEDLLHQLGWFVHCPAPKLSNRYKAPSWSWASTDGWVEPNSAHDMEFLIQIIDVKVTARGTDPTLDAADGYLKLRCPFIVTTYFRTSEGKICLEIGGTNARSLTFSDYKPDRQEEQGLTENGTIGLFFYVRNIFDPDSSWIKCIAVESIPGDDDAFRRTGMISMYNQEAVKAAMDMIEDGTIGSKTITLV</sequence>
<dbReference type="PANTHER" id="PTHR33112:SF10">
    <property type="entry name" value="TOL"/>
    <property type="match status" value="1"/>
</dbReference>
<protein>
    <submittedName>
        <fullName evidence="2">Heterokaryon incompatibility protein</fullName>
    </submittedName>
</protein>
<dbReference type="PANTHER" id="PTHR33112">
    <property type="entry name" value="DOMAIN PROTEIN, PUTATIVE-RELATED"/>
    <property type="match status" value="1"/>
</dbReference>
<dbReference type="InterPro" id="IPR010730">
    <property type="entry name" value="HET"/>
</dbReference>
<dbReference type="AlphaFoldDB" id="A0AAD9YSX2"/>
<dbReference type="Pfam" id="PF06985">
    <property type="entry name" value="HET"/>
    <property type="match status" value="1"/>
</dbReference>
<comment type="caution">
    <text evidence="2">The sequence shown here is derived from an EMBL/GenBank/DDBJ whole genome shotgun (WGS) entry which is preliminary data.</text>
</comment>
<evidence type="ECO:0000313" key="2">
    <source>
        <dbReference type="EMBL" id="KAK2778528.1"/>
    </source>
</evidence>